<accession>A0A2J6SLK9</accession>
<keyword evidence="3" id="KW-1185">Reference proteome</keyword>
<proteinExistence type="predicted"/>
<dbReference type="OrthoDB" id="2147163at2759"/>
<dbReference type="RefSeq" id="XP_024728556.1">
    <property type="nucleotide sequence ID" value="XM_024887522.1"/>
</dbReference>
<feature type="domain" description="Dienelactone hydrolase" evidence="1">
    <location>
        <begin position="40"/>
        <end position="246"/>
    </location>
</feature>
<evidence type="ECO:0000259" key="1">
    <source>
        <dbReference type="Pfam" id="PF01738"/>
    </source>
</evidence>
<dbReference type="EMBL" id="KZ613912">
    <property type="protein sequence ID" value="PMD51652.1"/>
    <property type="molecule type" value="Genomic_DNA"/>
</dbReference>
<dbReference type="Proteomes" id="UP000235371">
    <property type="component" value="Unassembled WGS sequence"/>
</dbReference>
<sequence length="247" mass="26749">MACEACKTIPPVVAEGYVEKGNWEDVGGLKTYVTGNLLSKKAIVDVYDIFGPAPQTLQGADALATALDILVVVPDFFKGSPMLGEWYTSPTEESEKLKAAFFGKAFDFPQATKDLLDFTAAAKSKWSQVSSWGAFGLCWGGKVVVLTSAESTPFTASGQVHPGKMEIADAKALVIPHIVLASNGEPEDVVKEYHDLLVGEGKPNVVETYGTMHHGWMGARAKLEEDANLKEYTRGYNQLAAFFEKHL</sequence>
<protein>
    <recommendedName>
        <fullName evidence="1">Dienelactone hydrolase domain-containing protein</fullName>
    </recommendedName>
</protein>
<reference evidence="2 3" key="1">
    <citation type="submission" date="2016-04" db="EMBL/GenBank/DDBJ databases">
        <title>A degradative enzymes factory behind the ericoid mycorrhizal symbiosis.</title>
        <authorList>
            <consortium name="DOE Joint Genome Institute"/>
            <person name="Martino E."/>
            <person name="Morin E."/>
            <person name="Grelet G."/>
            <person name="Kuo A."/>
            <person name="Kohler A."/>
            <person name="Daghino S."/>
            <person name="Barry K."/>
            <person name="Choi C."/>
            <person name="Cichocki N."/>
            <person name="Clum A."/>
            <person name="Copeland A."/>
            <person name="Hainaut M."/>
            <person name="Haridas S."/>
            <person name="Labutti K."/>
            <person name="Lindquist E."/>
            <person name="Lipzen A."/>
            <person name="Khouja H.-R."/>
            <person name="Murat C."/>
            <person name="Ohm R."/>
            <person name="Olson A."/>
            <person name="Spatafora J."/>
            <person name="Veneault-Fourrey C."/>
            <person name="Henrissat B."/>
            <person name="Grigoriev I."/>
            <person name="Martin F."/>
            <person name="Perotto S."/>
        </authorList>
    </citation>
    <scope>NUCLEOTIDE SEQUENCE [LARGE SCALE GENOMIC DNA]</scope>
    <source>
        <strain evidence="2 3">E</strain>
    </source>
</reference>
<name>A0A2J6SLK9_9HELO</name>
<evidence type="ECO:0000313" key="2">
    <source>
        <dbReference type="EMBL" id="PMD51652.1"/>
    </source>
</evidence>
<dbReference type="PANTHER" id="PTHR47668">
    <property type="entry name" value="DIENELACTONE HYDROLASE FAMILY PROTEIN (AFU_ORTHOLOGUE AFUA_6G01940)"/>
    <property type="match status" value="1"/>
</dbReference>
<dbReference type="Pfam" id="PF01738">
    <property type="entry name" value="DLH"/>
    <property type="match status" value="1"/>
</dbReference>
<dbReference type="GeneID" id="36595598"/>
<dbReference type="InParanoid" id="A0A2J6SLK9"/>
<gene>
    <name evidence="2" type="ORF">K444DRAFT_669390</name>
</gene>
<dbReference type="SUPFAM" id="SSF53474">
    <property type="entry name" value="alpha/beta-Hydrolases"/>
    <property type="match status" value="1"/>
</dbReference>
<dbReference type="InterPro" id="IPR002925">
    <property type="entry name" value="Dienelactn_hydro"/>
</dbReference>
<evidence type="ECO:0000313" key="3">
    <source>
        <dbReference type="Proteomes" id="UP000235371"/>
    </source>
</evidence>
<organism evidence="2 3">
    <name type="scientific">Hyaloscypha bicolor E</name>
    <dbReference type="NCBI Taxonomy" id="1095630"/>
    <lineage>
        <taxon>Eukaryota</taxon>
        <taxon>Fungi</taxon>
        <taxon>Dikarya</taxon>
        <taxon>Ascomycota</taxon>
        <taxon>Pezizomycotina</taxon>
        <taxon>Leotiomycetes</taxon>
        <taxon>Helotiales</taxon>
        <taxon>Hyaloscyphaceae</taxon>
        <taxon>Hyaloscypha</taxon>
        <taxon>Hyaloscypha bicolor</taxon>
    </lineage>
</organism>
<dbReference type="GO" id="GO:0016787">
    <property type="term" value="F:hydrolase activity"/>
    <property type="evidence" value="ECO:0007669"/>
    <property type="project" value="InterPro"/>
</dbReference>
<dbReference type="InterPro" id="IPR029058">
    <property type="entry name" value="AB_hydrolase_fold"/>
</dbReference>
<dbReference type="AlphaFoldDB" id="A0A2J6SLK9"/>
<dbReference type="PANTHER" id="PTHR47668:SF1">
    <property type="entry name" value="DIENELACTONE HYDROLASE DOMAIN-CONTAINING PROTEIN-RELATED"/>
    <property type="match status" value="1"/>
</dbReference>
<dbReference type="Gene3D" id="3.40.50.1820">
    <property type="entry name" value="alpha/beta hydrolase"/>
    <property type="match status" value="1"/>
</dbReference>